<proteinExistence type="predicted"/>
<feature type="region of interest" description="Disordered" evidence="1">
    <location>
        <begin position="1"/>
        <end position="30"/>
    </location>
</feature>
<comment type="caution">
    <text evidence="2">The sequence shown here is derived from an EMBL/GenBank/DDBJ whole genome shotgun (WGS) entry which is preliminary data.</text>
</comment>
<feature type="region of interest" description="Disordered" evidence="1">
    <location>
        <begin position="83"/>
        <end position="103"/>
    </location>
</feature>
<sequence>MEQKPLQQQQHQQRWKFQSEQTPRDDGRSISTEGWIQKEMLLFVASPLQETYNDQKLHKESDLKPGLEFLQLNITLSLQQKNRLKQRERRSQMHLHIRRDQKR</sequence>
<protein>
    <submittedName>
        <fullName evidence="2">Uncharacterized protein</fullName>
    </submittedName>
</protein>
<gene>
    <name evidence="2" type="ORF">Tci_826827</name>
</gene>
<organism evidence="2">
    <name type="scientific">Tanacetum cinerariifolium</name>
    <name type="common">Dalmatian daisy</name>
    <name type="synonym">Chrysanthemum cinerariifolium</name>
    <dbReference type="NCBI Taxonomy" id="118510"/>
    <lineage>
        <taxon>Eukaryota</taxon>
        <taxon>Viridiplantae</taxon>
        <taxon>Streptophyta</taxon>
        <taxon>Embryophyta</taxon>
        <taxon>Tracheophyta</taxon>
        <taxon>Spermatophyta</taxon>
        <taxon>Magnoliopsida</taxon>
        <taxon>eudicotyledons</taxon>
        <taxon>Gunneridae</taxon>
        <taxon>Pentapetalae</taxon>
        <taxon>asterids</taxon>
        <taxon>campanulids</taxon>
        <taxon>Asterales</taxon>
        <taxon>Asteraceae</taxon>
        <taxon>Asteroideae</taxon>
        <taxon>Anthemideae</taxon>
        <taxon>Anthemidinae</taxon>
        <taxon>Tanacetum</taxon>
    </lineage>
</organism>
<dbReference type="EMBL" id="BKCJ010962916">
    <property type="protein sequence ID" value="GFC54857.1"/>
    <property type="molecule type" value="Genomic_DNA"/>
</dbReference>
<accession>A0A699PWK6</accession>
<reference evidence="2" key="1">
    <citation type="journal article" date="2019" name="Sci. Rep.">
        <title>Draft genome of Tanacetum cinerariifolium, the natural source of mosquito coil.</title>
        <authorList>
            <person name="Yamashiro T."/>
            <person name="Shiraishi A."/>
            <person name="Satake H."/>
            <person name="Nakayama K."/>
        </authorList>
    </citation>
    <scope>NUCLEOTIDE SEQUENCE</scope>
</reference>
<evidence type="ECO:0000313" key="2">
    <source>
        <dbReference type="EMBL" id="GFC54857.1"/>
    </source>
</evidence>
<dbReference type="AlphaFoldDB" id="A0A699PWK6"/>
<evidence type="ECO:0000256" key="1">
    <source>
        <dbReference type="SAM" id="MobiDB-lite"/>
    </source>
</evidence>
<name>A0A699PWK6_TANCI</name>